<keyword evidence="2" id="KW-1185">Reference proteome</keyword>
<gene>
    <name evidence="3" type="primary">LOC115229064</name>
</gene>
<feature type="region of interest" description="Disordered" evidence="1">
    <location>
        <begin position="1"/>
        <end position="59"/>
    </location>
</feature>
<proteinExistence type="predicted"/>
<dbReference type="AlphaFoldDB" id="A0A7E6EHB7"/>
<accession>A0A7E6EHB7</accession>
<dbReference type="Proteomes" id="UP000515154">
    <property type="component" value="Unplaced"/>
</dbReference>
<sequence>MSVSELRLRDMQEERQRRQDEHTEKLAAVTARREEQETQRISKLKTRQERKQQRQSRFQEECRKRKIEYKESQRSKEKGHELRMAVLNAEKEQKLVALREKIEAKVFWLIQA</sequence>
<evidence type="ECO:0000313" key="2">
    <source>
        <dbReference type="Proteomes" id="UP000515154"/>
    </source>
</evidence>
<name>A0A7E6EHB7_9MOLL</name>
<organism evidence="2 3">
    <name type="scientific">Octopus sinensis</name>
    <name type="common">East Asian common octopus</name>
    <dbReference type="NCBI Taxonomy" id="2607531"/>
    <lineage>
        <taxon>Eukaryota</taxon>
        <taxon>Metazoa</taxon>
        <taxon>Spiralia</taxon>
        <taxon>Lophotrochozoa</taxon>
        <taxon>Mollusca</taxon>
        <taxon>Cephalopoda</taxon>
        <taxon>Coleoidea</taxon>
        <taxon>Octopodiformes</taxon>
        <taxon>Octopoda</taxon>
        <taxon>Incirrata</taxon>
        <taxon>Octopodidae</taxon>
        <taxon>Octopus</taxon>
    </lineage>
</organism>
<evidence type="ECO:0000256" key="1">
    <source>
        <dbReference type="SAM" id="MobiDB-lite"/>
    </source>
</evidence>
<evidence type="ECO:0000313" key="3">
    <source>
        <dbReference type="RefSeq" id="XP_036354986.1"/>
    </source>
</evidence>
<protein>
    <submittedName>
        <fullName evidence="3">S phase cyclin A-associated protein in the endoplasmic reticulum-like</fullName>
    </submittedName>
</protein>
<reference evidence="3" key="1">
    <citation type="submission" date="2025-08" db="UniProtKB">
        <authorList>
            <consortium name="RefSeq"/>
        </authorList>
    </citation>
    <scope>IDENTIFICATION</scope>
</reference>
<dbReference type="RefSeq" id="XP_036354986.1">
    <property type="nucleotide sequence ID" value="XM_036499093.1"/>
</dbReference>
<dbReference type="KEGG" id="osn:115229064"/>